<dbReference type="KEGG" id="ccp:CHC_T00001246001"/>
<dbReference type="GO" id="GO:0016791">
    <property type="term" value="F:phosphatase activity"/>
    <property type="evidence" value="ECO:0007669"/>
    <property type="project" value="TreeGrafter"/>
</dbReference>
<protein>
    <submittedName>
        <fullName evidence="2">Uncharacterized protein</fullName>
    </submittedName>
</protein>
<keyword evidence="3" id="KW-1185">Reference proteome</keyword>
<reference evidence="3" key="1">
    <citation type="journal article" date="2013" name="Proc. Natl. Acad. Sci. U.S.A.">
        <title>Genome structure and metabolic features in the red seaweed Chondrus crispus shed light on evolution of the Archaeplastida.</title>
        <authorList>
            <person name="Collen J."/>
            <person name="Porcel B."/>
            <person name="Carre W."/>
            <person name="Ball S.G."/>
            <person name="Chaparro C."/>
            <person name="Tonon T."/>
            <person name="Barbeyron T."/>
            <person name="Michel G."/>
            <person name="Noel B."/>
            <person name="Valentin K."/>
            <person name="Elias M."/>
            <person name="Artiguenave F."/>
            <person name="Arun A."/>
            <person name="Aury J.M."/>
            <person name="Barbosa-Neto J.F."/>
            <person name="Bothwell J.H."/>
            <person name="Bouget F.Y."/>
            <person name="Brillet L."/>
            <person name="Cabello-Hurtado F."/>
            <person name="Capella-Gutierrez S."/>
            <person name="Charrier B."/>
            <person name="Cladiere L."/>
            <person name="Cock J.M."/>
            <person name="Coelho S.M."/>
            <person name="Colleoni C."/>
            <person name="Czjzek M."/>
            <person name="Da Silva C."/>
            <person name="Delage L."/>
            <person name="Denoeud F."/>
            <person name="Deschamps P."/>
            <person name="Dittami S.M."/>
            <person name="Gabaldon T."/>
            <person name="Gachon C.M."/>
            <person name="Groisillier A."/>
            <person name="Herve C."/>
            <person name="Jabbari K."/>
            <person name="Katinka M."/>
            <person name="Kloareg B."/>
            <person name="Kowalczyk N."/>
            <person name="Labadie K."/>
            <person name="Leblanc C."/>
            <person name="Lopez P.J."/>
            <person name="McLachlan D.H."/>
            <person name="Meslet-Cladiere L."/>
            <person name="Moustafa A."/>
            <person name="Nehr Z."/>
            <person name="Nyvall Collen P."/>
            <person name="Panaud O."/>
            <person name="Partensky F."/>
            <person name="Poulain J."/>
            <person name="Rensing S.A."/>
            <person name="Rousvoal S."/>
            <person name="Samson G."/>
            <person name="Symeonidi A."/>
            <person name="Weissenbach J."/>
            <person name="Zambounis A."/>
            <person name="Wincker P."/>
            <person name="Boyen C."/>
        </authorList>
    </citation>
    <scope>NUCLEOTIDE SEQUENCE [LARGE SCALE GENOMIC DNA]</scope>
    <source>
        <strain evidence="3">cv. Stackhouse</strain>
    </source>
</reference>
<accession>R7QLF1</accession>
<dbReference type="Gramene" id="CDF38914">
    <property type="protein sequence ID" value="CDF38914"/>
    <property type="gene ID" value="CHC_T00001246001"/>
</dbReference>
<gene>
    <name evidence="2" type="ORF">CHC_T00001246001</name>
</gene>
<proteinExistence type="predicted"/>
<dbReference type="EMBL" id="HG001976">
    <property type="protein sequence ID" value="CDF38914.1"/>
    <property type="molecule type" value="Genomic_DNA"/>
</dbReference>
<evidence type="ECO:0000313" key="3">
    <source>
        <dbReference type="Proteomes" id="UP000012073"/>
    </source>
</evidence>
<dbReference type="InterPro" id="IPR050645">
    <property type="entry name" value="Histidine_acid_phosphatase"/>
</dbReference>
<evidence type="ECO:0000313" key="2">
    <source>
        <dbReference type="EMBL" id="CDF38914.1"/>
    </source>
</evidence>
<evidence type="ECO:0000256" key="1">
    <source>
        <dbReference type="ARBA" id="ARBA00022801"/>
    </source>
</evidence>
<dbReference type="InterPro" id="IPR029033">
    <property type="entry name" value="His_PPase_superfam"/>
</dbReference>
<dbReference type="OrthoDB" id="10257284at2759"/>
<dbReference type="PANTHER" id="PTHR11567:SF110">
    <property type="entry name" value="2-PHOSPHOXYLOSE PHOSPHATASE 1"/>
    <property type="match status" value="1"/>
</dbReference>
<name>R7QLF1_CHOCR</name>
<dbReference type="RefSeq" id="XP_005718819.1">
    <property type="nucleotide sequence ID" value="XM_005718762.1"/>
</dbReference>
<dbReference type="Gene3D" id="3.40.50.1240">
    <property type="entry name" value="Phosphoglycerate mutase-like"/>
    <property type="match status" value="1"/>
</dbReference>
<keyword evidence="1" id="KW-0378">Hydrolase</keyword>
<dbReference type="GeneID" id="17326538"/>
<organism evidence="2 3">
    <name type="scientific">Chondrus crispus</name>
    <name type="common">Carrageen Irish moss</name>
    <name type="synonym">Polymorpha crispa</name>
    <dbReference type="NCBI Taxonomy" id="2769"/>
    <lineage>
        <taxon>Eukaryota</taxon>
        <taxon>Rhodophyta</taxon>
        <taxon>Florideophyceae</taxon>
        <taxon>Rhodymeniophycidae</taxon>
        <taxon>Gigartinales</taxon>
        <taxon>Gigartinaceae</taxon>
        <taxon>Chondrus</taxon>
    </lineage>
</organism>
<dbReference type="SUPFAM" id="SSF53254">
    <property type="entry name" value="Phosphoglycerate mutase-like"/>
    <property type="match status" value="1"/>
</dbReference>
<dbReference type="Proteomes" id="UP000012073">
    <property type="component" value="Unassembled WGS sequence"/>
</dbReference>
<sequence>MCNKLFDLQQAAHATFTFPNALDEPAERWLKPKTGDWLEGSRRALALRDIAIAMRENGCEVQPWEHVAENPAMNLIGKLHGPDSWGLGLGRFAQELLDEVEHHADTSWCLKIYSAHDTTLFPVLALFENKAHRGVPAFAADLVMETWVPLEASRETEPRVRLVYEGKPVAVSGCEQYGDLCPLSKVREAVARHIPHDREGACGGTMDQRRREIGEGQRAGEGTTLVVTFRGSFGR</sequence>
<dbReference type="AlphaFoldDB" id="R7QLF1"/>
<dbReference type="PANTHER" id="PTHR11567">
    <property type="entry name" value="ACID PHOSPHATASE-RELATED"/>
    <property type="match status" value="1"/>
</dbReference>